<feature type="domain" description="Restriction endonuclease type II-like" evidence="5">
    <location>
        <begin position="1813"/>
        <end position="1909"/>
    </location>
</feature>
<dbReference type="InterPro" id="IPR045055">
    <property type="entry name" value="DNA2/NAM7-like"/>
</dbReference>
<evidence type="ECO:0000259" key="3">
    <source>
        <dbReference type="Pfam" id="PF13087"/>
    </source>
</evidence>
<dbReference type="Gene3D" id="3.10.620.30">
    <property type="match status" value="1"/>
</dbReference>
<evidence type="ECO:0000259" key="5">
    <source>
        <dbReference type="Pfam" id="PF18741"/>
    </source>
</evidence>
<dbReference type="InterPro" id="IPR027417">
    <property type="entry name" value="P-loop_NTPase"/>
</dbReference>
<dbReference type="Gene3D" id="3.40.50.300">
    <property type="entry name" value="P-loop containing nucleotide triphosphate hydrolases"/>
    <property type="match status" value="3"/>
</dbReference>
<dbReference type="PANTHER" id="PTHR10887">
    <property type="entry name" value="DNA2/NAM7 HELICASE FAMILY"/>
    <property type="match status" value="1"/>
</dbReference>
<feature type="domain" description="DNA2/NAM7 helicase helicase" evidence="2">
    <location>
        <begin position="854"/>
        <end position="959"/>
    </location>
</feature>
<dbReference type="InterPro" id="IPR025103">
    <property type="entry name" value="DUF4011"/>
</dbReference>
<dbReference type="InterPro" id="IPR041650">
    <property type="entry name" value="HEPN_Swt1"/>
</dbReference>
<feature type="domain" description="Swt1-like HEPN" evidence="4">
    <location>
        <begin position="11"/>
        <end position="121"/>
    </location>
</feature>
<dbReference type="InterPro" id="IPR041677">
    <property type="entry name" value="DNA2/NAM7_AAA_11"/>
</dbReference>
<gene>
    <name evidence="6" type="ORF">ACFO7V_00535</name>
</gene>
<feature type="domain" description="DNA2/NAM7 helicase-like C-terminal" evidence="3">
    <location>
        <begin position="1561"/>
        <end position="1765"/>
    </location>
</feature>
<reference evidence="7" key="1">
    <citation type="journal article" date="2019" name="Int. J. Syst. Evol. Microbiol.">
        <title>The Global Catalogue of Microorganisms (GCM) 10K type strain sequencing project: providing services to taxonomists for standard genome sequencing and annotation.</title>
        <authorList>
            <consortium name="The Broad Institute Genomics Platform"/>
            <consortium name="The Broad Institute Genome Sequencing Center for Infectious Disease"/>
            <person name="Wu L."/>
            <person name="Ma J."/>
        </authorList>
    </citation>
    <scope>NUCLEOTIDE SEQUENCE [LARGE SCALE GENOMIC DNA]</scope>
    <source>
        <strain evidence="7">CGMCC 1.12849</strain>
    </source>
</reference>
<dbReference type="Proteomes" id="UP001595884">
    <property type="component" value="Unassembled WGS sequence"/>
</dbReference>
<dbReference type="PANTHER" id="PTHR10887:SF495">
    <property type="entry name" value="HELICASE SENATAXIN ISOFORM X1-RELATED"/>
    <property type="match status" value="1"/>
</dbReference>
<dbReference type="Pfam" id="PF13195">
    <property type="entry name" value="DUF4011"/>
    <property type="match status" value="1"/>
</dbReference>
<protein>
    <submittedName>
        <fullName evidence="6">DUF4011 domain-containing protein</fullName>
    </submittedName>
</protein>
<name>A0ABV9MIF5_9MICC</name>
<dbReference type="InterPro" id="IPR047187">
    <property type="entry name" value="SF1_C_Upf1"/>
</dbReference>
<dbReference type="Pfam" id="PF13087">
    <property type="entry name" value="AAA_12"/>
    <property type="match status" value="1"/>
</dbReference>
<evidence type="ECO:0000313" key="7">
    <source>
        <dbReference type="Proteomes" id="UP001595884"/>
    </source>
</evidence>
<dbReference type="RefSeq" id="WP_382411613.1">
    <property type="nucleotide sequence ID" value="NZ_JBHSHE010000003.1"/>
</dbReference>
<proteinExistence type="predicted"/>
<evidence type="ECO:0000256" key="1">
    <source>
        <dbReference type="SAM" id="MobiDB-lite"/>
    </source>
</evidence>
<dbReference type="SUPFAM" id="SSF52540">
    <property type="entry name" value="P-loop containing nucleoside triphosphate hydrolases"/>
    <property type="match status" value="1"/>
</dbReference>
<dbReference type="EMBL" id="JBHSHE010000003">
    <property type="protein sequence ID" value="MFC4714635.1"/>
    <property type="molecule type" value="Genomic_DNA"/>
</dbReference>
<accession>A0ABV9MIF5</accession>
<dbReference type="Pfam" id="PF18741">
    <property type="entry name" value="MTES_1575"/>
    <property type="match status" value="1"/>
</dbReference>
<comment type="caution">
    <text evidence="6">The sequence shown here is derived from an EMBL/GenBank/DDBJ whole genome shotgun (WGS) entry which is preliminary data.</text>
</comment>
<feature type="region of interest" description="Disordered" evidence="1">
    <location>
        <begin position="141"/>
        <end position="166"/>
    </location>
</feature>
<evidence type="ECO:0000313" key="6">
    <source>
        <dbReference type="EMBL" id="MFC4714635.1"/>
    </source>
</evidence>
<feature type="compositionally biased region" description="Polar residues" evidence="1">
    <location>
        <begin position="144"/>
        <end position="154"/>
    </location>
</feature>
<dbReference type="Pfam" id="PF13086">
    <property type="entry name" value="AAA_11"/>
    <property type="match status" value="1"/>
</dbReference>
<organism evidence="6 7">
    <name type="scientific">Glutamicibacter bergerei</name>
    <dbReference type="NCBI Taxonomy" id="256702"/>
    <lineage>
        <taxon>Bacteria</taxon>
        <taxon>Bacillati</taxon>
        <taxon>Actinomycetota</taxon>
        <taxon>Actinomycetes</taxon>
        <taxon>Micrococcales</taxon>
        <taxon>Micrococcaceae</taxon>
        <taxon>Glutamicibacter</taxon>
    </lineage>
</organism>
<dbReference type="InterPro" id="IPR049468">
    <property type="entry name" value="Restrct_endonuc-II-like_dom"/>
</dbReference>
<dbReference type="InterPro" id="IPR041679">
    <property type="entry name" value="DNA2/NAM7-like_C"/>
</dbReference>
<sequence length="2198" mass="242090">MKSNRVLIGSAIDIMAESLGEYVSAHLSGRIGAGEWTKLLVAYDVQNGKSGHPVEATDLLAQIRLMTTSFGGRGYLFNLSRVQQRLLSELRDIRNAWAHGNIFDASDMQRALDTCLRLLKSLAHDDGVRKILDVISEAVESDSPVPSETSNEISLSDPDLHTKNNSSAIDAHHSVEDPKAAAKDISIAVSHAPTINYAMAQASFPILERVKVEYRGSEPISILVETMLTSDGSPISSISERRVDLVPGLTILSDLELVLDPGAFMQIDSRRRGKLLVRVLNDGLEVCSSTSFVDLLPSTYWSGTDTQASAELLAAFVQPQHPEIVQILSETSDLLLERTGKSELDGHQGGIERVDEIVEAVFEVLCNRGIRYSNPPASWDVAKLGGQHVRSAEEVLSERFGTCLDTTVLFAAILEQIDINTTLWLVRGHAFLAYWRVDGSALPSASLGSDSASSVFNLVNSNLLRVVETTALTNEKRMHIDAAANSTKLRHIQGPSAVENLSYVIDVAQARQSGIYPVPARAVTDSDEVTLVEYHSTTSTALAKFLKQKAERPVAATDHSASVVPSRVAQWKNSLLDLSARNRLLNFTASARFPLSVPERVVAGCEDLVNDGISLELLPEDEIGGVDLDRYKTGPLLPVERRVDLLLEKGKVFTHTPSASYKTKLRRMAAEAKIITDQSGANNLYLVLGTLLWSMDGKELRSPLILLPVILQPAGRGGHFRIMRDESGTSTPNFCLAEKLREQFNLSIPEFESPVSDSSGIDLEKTFSTITQAMMAADLPFHVEKSVDLSILQFAKFRMWKDLDENWQSFIQAPLVRHLVESPTSEFADPATIEDADANIDLDDLASRIPLPADASQLEAVASAAVGRTFVLEGPPGTGKSQTITNLLAHAMSTGKKILFVAEKRAALEVVRKRLNDVGLGVYTLDLHDKGSRPNAVREQIRDSLDHHVHADNQGMQLVSSDLRSARRKLASYASRIHEESVSGFSAYSANNSTLVVDSEVVPFPISEQFASQTEKGVISRIEEILSDLPETAELACPTKNHPWGFIDSHIGNDVQARILQEQTRLDAALEDTKVYFNGDSGANLISVATDPAFLRDAAQLLEGQISAYVLDQVNDERWQRSLNSIQHGAAELVKELGWISKVVVIPNGLLVDLSGVVAEAQEIEASGFLGLGRNKRRQQLIAETFGASWHGDDQDAKNLVAVLQGLLEAQAKRAALIEELNALPGFKIGENWNPFDPDELNFVAVRRLELTNLATKFKRMLSESSSHAEVQAIQAFLQSPEEHDSNTAELISEVADSWDELIRLLPGESNGMRAWSQSLGFLYQFRATQNARNSTSSASRDLSRWVAFLESLEILRKHGLHEARDLLVTGAYLAEDALRGFMRGTAEAALRERLDTGALSDFNEKLHLKQISQFNQLSGDIKQHLVKALPARISDRRVPILTQAGPRLGELQRQLNRKRGGQTVRQLMSNYGDLITEIMPCVLVSPDSAARFFPARAGLFDVVVFDEASQICVADAIGTLGRANSAIIVGDSKQMPPTSFGGSSFDAENDDDVMAIADEESILSECVQARVPRQWLSWHYRSQDESLIAFSNQHYYEGKLSSFPAPRNNALSVNSASYGVSFVRVNGKFHRSGESSILRTNPVEAQAIVDEVRKRFAASPEQRPSIGIVTFNVQQRNYIEGLIRDLGDANMTEALDLDDDGLFVKNLENVQGDERDVILFSTAFSVNDSGKLPLNFGPLNNTGGERRLNVAITRARKQVLVFCSFDPEDLRSENSNSIGIKHLRAYLDLAAQGTRILKRSVMDGFAPDRYRDQIALMLEERGYVVEKNLGLSDFKIDLAISTSDRPDEPLTAVLLDNEAWAERRTVGDRDGLPEQVLRNVLGWQSIARIWLPAWLQDSKSVLDRLAQATEEASSKRAELEESSLTLQNLSPILTGASSQENELSEATNADEGLLDRKTNAIPEENNFLLGGTGIQLTDDSVVQTNESLDNVEPAGYKTNVQVPYEDNMRKSDDSKPRRHVAWVHREIGSTAELDDLHHREARVKATDLLSEISAVEWPVTSRRLSKIANGAFGMGKVSATREKTMLKYLDKATYTIDREGFVWPVTIDKQNWTGYRVEFSANGLALTDISPREISNAMCSLVRQHGTCSIDDLKRQAMLIFGYKRLTTGLSQWLHKGIDLATVEGRLTMAGQDIELA</sequence>
<keyword evidence="7" id="KW-1185">Reference proteome</keyword>
<dbReference type="Pfam" id="PF18731">
    <property type="entry name" value="HEPN_Swt1"/>
    <property type="match status" value="1"/>
</dbReference>
<evidence type="ECO:0000259" key="2">
    <source>
        <dbReference type="Pfam" id="PF13086"/>
    </source>
</evidence>
<dbReference type="CDD" id="cd18808">
    <property type="entry name" value="SF1_C_Upf1"/>
    <property type="match status" value="1"/>
</dbReference>
<evidence type="ECO:0000259" key="4">
    <source>
        <dbReference type="Pfam" id="PF18731"/>
    </source>
</evidence>